<comment type="subcellular location">
    <subcellularLocation>
        <location evidence="1 7">Cell membrane</location>
        <topology evidence="1 7">Multi-pass membrane protein</topology>
    </subcellularLocation>
</comment>
<keyword evidence="5 7" id="KW-1133">Transmembrane helix</keyword>
<feature type="transmembrane region" description="Helical" evidence="7">
    <location>
        <begin position="223"/>
        <end position="243"/>
    </location>
</feature>
<keyword evidence="3" id="KW-1003">Cell membrane</keyword>
<dbReference type="Pfam" id="PF00528">
    <property type="entry name" value="BPD_transp_1"/>
    <property type="match status" value="1"/>
</dbReference>
<dbReference type="InterPro" id="IPR050809">
    <property type="entry name" value="UgpAE/MalFG_permease"/>
</dbReference>
<keyword evidence="2 7" id="KW-0813">Transport</keyword>
<reference evidence="9" key="2">
    <citation type="journal article" date="2021" name="PeerJ">
        <title>Extensive microbial diversity within the chicken gut microbiome revealed by metagenomics and culture.</title>
        <authorList>
            <person name="Gilroy R."/>
            <person name="Ravi A."/>
            <person name="Getino M."/>
            <person name="Pursley I."/>
            <person name="Horton D.L."/>
            <person name="Alikhan N.F."/>
            <person name="Baker D."/>
            <person name="Gharbi K."/>
            <person name="Hall N."/>
            <person name="Watson M."/>
            <person name="Adriaenssens E.M."/>
            <person name="Foster-Nyarko E."/>
            <person name="Jarju S."/>
            <person name="Secka A."/>
            <person name="Antonio M."/>
            <person name="Oren A."/>
            <person name="Chaudhuri R.R."/>
            <person name="La Ragione R."/>
            <person name="Hildebrand F."/>
            <person name="Pallen M.J."/>
        </authorList>
    </citation>
    <scope>NUCLEOTIDE SEQUENCE</scope>
    <source>
        <strain evidence="9">6086</strain>
    </source>
</reference>
<comment type="similarity">
    <text evidence="7">Belongs to the binding-protein-dependent transport system permease family.</text>
</comment>
<feature type="transmembrane region" description="Helical" evidence="7">
    <location>
        <begin position="185"/>
        <end position="203"/>
    </location>
</feature>
<evidence type="ECO:0000313" key="9">
    <source>
        <dbReference type="EMBL" id="HIS78859.1"/>
    </source>
</evidence>
<accession>A0A9D1FS45</accession>
<dbReference type="AlphaFoldDB" id="A0A9D1FS45"/>
<dbReference type="InterPro" id="IPR000515">
    <property type="entry name" value="MetI-like"/>
</dbReference>
<feature type="transmembrane region" description="Helical" evidence="7">
    <location>
        <begin position="126"/>
        <end position="149"/>
    </location>
</feature>
<sequence>MAAATVRRPPAKKKEGVAGFFRYLWKHKYMYLMLVPAIAFYVIFCYVPMYGATMAFKDFNPMMGIWDSPWVGFEHFEQLFALDKFYSVLWNTISISVIRLIFGFPFPIIVALMLNEVRSKKLKQGIQTAIYIPNFISWVVLGGIMVNLLSTDSGIVNGIIKALGFESIGFLADDRYFVGTIVVSMIWKTFGYNTIIYLAALTAVDPQLYEAATVDGAGRWKQLFHITLPCIMSTIVVMFIMRIGSLMQAGFEQIFVLYNPGVYGVADIIDTYVYRIGLQEGKFEMAAAVGLFKSVINFVLIIIANKIARMAGEEGVY</sequence>
<evidence type="ECO:0000256" key="7">
    <source>
        <dbReference type="RuleBase" id="RU363032"/>
    </source>
</evidence>
<evidence type="ECO:0000259" key="8">
    <source>
        <dbReference type="PROSITE" id="PS50928"/>
    </source>
</evidence>
<name>A0A9D1FS45_9FIRM</name>
<evidence type="ECO:0000256" key="5">
    <source>
        <dbReference type="ARBA" id="ARBA00022989"/>
    </source>
</evidence>
<dbReference type="PANTHER" id="PTHR43227:SF11">
    <property type="entry name" value="BLL4140 PROTEIN"/>
    <property type="match status" value="1"/>
</dbReference>
<dbReference type="Gene3D" id="1.10.3720.10">
    <property type="entry name" value="MetI-like"/>
    <property type="match status" value="1"/>
</dbReference>
<evidence type="ECO:0000256" key="6">
    <source>
        <dbReference type="ARBA" id="ARBA00023136"/>
    </source>
</evidence>
<feature type="transmembrane region" description="Helical" evidence="7">
    <location>
        <begin position="286"/>
        <end position="304"/>
    </location>
</feature>
<keyword evidence="4 7" id="KW-0812">Transmembrane</keyword>
<feature type="domain" description="ABC transmembrane type-1" evidence="8">
    <location>
        <begin position="89"/>
        <end position="304"/>
    </location>
</feature>
<keyword evidence="6 7" id="KW-0472">Membrane</keyword>
<evidence type="ECO:0000256" key="2">
    <source>
        <dbReference type="ARBA" id="ARBA00022448"/>
    </source>
</evidence>
<comment type="caution">
    <text evidence="9">The sequence shown here is derived from an EMBL/GenBank/DDBJ whole genome shotgun (WGS) entry which is preliminary data.</text>
</comment>
<reference evidence="9" key="1">
    <citation type="submission" date="2020-10" db="EMBL/GenBank/DDBJ databases">
        <authorList>
            <person name="Gilroy R."/>
        </authorList>
    </citation>
    <scope>NUCLEOTIDE SEQUENCE</scope>
    <source>
        <strain evidence="9">6086</strain>
    </source>
</reference>
<evidence type="ECO:0000256" key="3">
    <source>
        <dbReference type="ARBA" id="ARBA00022475"/>
    </source>
</evidence>
<dbReference type="CDD" id="cd06261">
    <property type="entry name" value="TM_PBP2"/>
    <property type="match status" value="1"/>
</dbReference>
<dbReference type="Proteomes" id="UP000824141">
    <property type="component" value="Unassembled WGS sequence"/>
</dbReference>
<feature type="transmembrane region" description="Helical" evidence="7">
    <location>
        <begin position="29"/>
        <end position="49"/>
    </location>
</feature>
<gene>
    <name evidence="9" type="ORF">IAD03_05755</name>
</gene>
<dbReference type="GO" id="GO:0055085">
    <property type="term" value="P:transmembrane transport"/>
    <property type="evidence" value="ECO:0007669"/>
    <property type="project" value="InterPro"/>
</dbReference>
<protein>
    <submittedName>
        <fullName evidence="9">Sugar ABC transporter permease</fullName>
    </submittedName>
</protein>
<dbReference type="GO" id="GO:0005886">
    <property type="term" value="C:plasma membrane"/>
    <property type="evidence" value="ECO:0007669"/>
    <property type="project" value="UniProtKB-SubCell"/>
</dbReference>
<dbReference type="PROSITE" id="PS50928">
    <property type="entry name" value="ABC_TM1"/>
    <property type="match status" value="1"/>
</dbReference>
<dbReference type="InterPro" id="IPR035906">
    <property type="entry name" value="MetI-like_sf"/>
</dbReference>
<evidence type="ECO:0000256" key="4">
    <source>
        <dbReference type="ARBA" id="ARBA00022692"/>
    </source>
</evidence>
<proteinExistence type="inferred from homology"/>
<evidence type="ECO:0000313" key="10">
    <source>
        <dbReference type="Proteomes" id="UP000824141"/>
    </source>
</evidence>
<evidence type="ECO:0000256" key="1">
    <source>
        <dbReference type="ARBA" id="ARBA00004651"/>
    </source>
</evidence>
<dbReference type="EMBL" id="DVJM01000114">
    <property type="protein sequence ID" value="HIS78859.1"/>
    <property type="molecule type" value="Genomic_DNA"/>
</dbReference>
<dbReference type="PANTHER" id="PTHR43227">
    <property type="entry name" value="BLL4140 PROTEIN"/>
    <property type="match status" value="1"/>
</dbReference>
<feature type="transmembrane region" description="Helical" evidence="7">
    <location>
        <begin position="255"/>
        <end position="274"/>
    </location>
</feature>
<dbReference type="SUPFAM" id="SSF161098">
    <property type="entry name" value="MetI-like"/>
    <property type="match status" value="1"/>
</dbReference>
<feature type="transmembrane region" description="Helical" evidence="7">
    <location>
        <begin position="88"/>
        <end position="114"/>
    </location>
</feature>
<organism evidence="9 10">
    <name type="scientific">Candidatus Caccousia stercoris</name>
    <dbReference type="NCBI Taxonomy" id="2840723"/>
    <lineage>
        <taxon>Bacteria</taxon>
        <taxon>Bacillati</taxon>
        <taxon>Bacillota</taxon>
        <taxon>Clostridia</taxon>
        <taxon>Eubacteriales</taxon>
        <taxon>Oscillospiraceae</taxon>
        <taxon>Oscillospiraceae incertae sedis</taxon>
        <taxon>Candidatus Caccousia</taxon>
    </lineage>
</organism>